<keyword evidence="4" id="KW-0804">Transcription</keyword>
<keyword evidence="2" id="KW-0805">Transcription regulation</keyword>
<comment type="similarity">
    <text evidence="1">Belongs to the sigma-70 factor family. ECF subfamily.</text>
</comment>
<dbReference type="InterPro" id="IPR013249">
    <property type="entry name" value="RNA_pol_sigma70_r4_t2"/>
</dbReference>
<dbReference type="Gene3D" id="1.10.10.10">
    <property type="entry name" value="Winged helix-like DNA-binding domain superfamily/Winged helix DNA-binding domain"/>
    <property type="match status" value="1"/>
</dbReference>
<dbReference type="Gene3D" id="1.10.1740.10">
    <property type="match status" value="1"/>
</dbReference>
<evidence type="ECO:0000256" key="3">
    <source>
        <dbReference type="ARBA" id="ARBA00023082"/>
    </source>
</evidence>
<feature type="region of interest" description="Disordered" evidence="5">
    <location>
        <begin position="15"/>
        <end position="44"/>
    </location>
</feature>
<accession>A0ABV8LP09</accession>
<gene>
    <name evidence="7" type="ORF">ACFOZ4_18980</name>
</gene>
<dbReference type="InterPro" id="IPR039425">
    <property type="entry name" value="RNA_pol_sigma-70-like"/>
</dbReference>
<evidence type="ECO:0000313" key="8">
    <source>
        <dbReference type="Proteomes" id="UP001595816"/>
    </source>
</evidence>
<proteinExistence type="inferred from homology"/>
<dbReference type="PANTHER" id="PTHR43133:SF57">
    <property type="entry name" value="RNA POLYMERASE SIGMA-70 FACTOR"/>
    <property type="match status" value="1"/>
</dbReference>
<evidence type="ECO:0000256" key="4">
    <source>
        <dbReference type="ARBA" id="ARBA00023163"/>
    </source>
</evidence>
<evidence type="ECO:0000256" key="1">
    <source>
        <dbReference type="ARBA" id="ARBA00010641"/>
    </source>
</evidence>
<dbReference type="InterPro" id="IPR013325">
    <property type="entry name" value="RNA_pol_sigma_r2"/>
</dbReference>
<dbReference type="EMBL" id="JBHSAY010000009">
    <property type="protein sequence ID" value="MFC4132697.1"/>
    <property type="molecule type" value="Genomic_DNA"/>
</dbReference>
<comment type="caution">
    <text evidence="7">The sequence shown here is derived from an EMBL/GenBank/DDBJ whole genome shotgun (WGS) entry which is preliminary data.</text>
</comment>
<dbReference type="InterPro" id="IPR036388">
    <property type="entry name" value="WH-like_DNA-bd_sf"/>
</dbReference>
<keyword evidence="3" id="KW-0731">Sigma factor</keyword>
<evidence type="ECO:0000256" key="2">
    <source>
        <dbReference type="ARBA" id="ARBA00023015"/>
    </source>
</evidence>
<dbReference type="Pfam" id="PF08281">
    <property type="entry name" value="Sigma70_r4_2"/>
    <property type="match status" value="1"/>
</dbReference>
<evidence type="ECO:0000313" key="7">
    <source>
        <dbReference type="EMBL" id="MFC4132697.1"/>
    </source>
</evidence>
<dbReference type="RefSeq" id="WP_253752774.1">
    <property type="nucleotide sequence ID" value="NZ_JAMZDZ010000001.1"/>
</dbReference>
<dbReference type="SUPFAM" id="SSF88659">
    <property type="entry name" value="Sigma3 and sigma4 domains of RNA polymerase sigma factors"/>
    <property type="match status" value="1"/>
</dbReference>
<reference evidence="8" key="1">
    <citation type="journal article" date="2019" name="Int. J. Syst. Evol. Microbiol.">
        <title>The Global Catalogue of Microorganisms (GCM) 10K type strain sequencing project: providing services to taxonomists for standard genome sequencing and annotation.</title>
        <authorList>
            <consortium name="The Broad Institute Genomics Platform"/>
            <consortium name="The Broad Institute Genome Sequencing Center for Infectious Disease"/>
            <person name="Wu L."/>
            <person name="Ma J."/>
        </authorList>
    </citation>
    <scope>NUCLEOTIDE SEQUENCE [LARGE SCALE GENOMIC DNA]</scope>
    <source>
        <strain evidence="8">CGMCC 4.7289</strain>
    </source>
</reference>
<dbReference type="InterPro" id="IPR013324">
    <property type="entry name" value="RNA_pol_sigma_r3/r4-like"/>
</dbReference>
<evidence type="ECO:0000256" key="5">
    <source>
        <dbReference type="SAM" id="MobiDB-lite"/>
    </source>
</evidence>
<dbReference type="SUPFAM" id="SSF88946">
    <property type="entry name" value="Sigma2 domain of RNA polymerase sigma factors"/>
    <property type="match status" value="1"/>
</dbReference>
<protein>
    <submittedName>
        <fullName evidence="7">RNA polymerase sigma factor</fullName>
    </submittedName>
</protein>
<evidence type="ECO:0000259" key="6">
    <source>
        <dbReference type="Pfam" id="PF08281"/>
    </source>
</evidence>
<feature type="domain" description="RNA polymerase sigma factor 70 region 4 type 2" evidence="6">
    <location>
        <begin position="155"/>
        <end position="207"/>
    </location>
</feature>
<name>A0ABV8LP09_9ACTN</name>
<organism evidence="7 8">
    <name type="scientific">Hamadaea flava</name>
    <dbReference type="NCBI Taxonomy" id="1742688"/>
    <lineage>
        <taxon>Bacteria</taxon>
        <taxon>Bacillati</taxon>
        <taxon>Actinomycetota</taxon>
        <taxon>Actinomycetes</taxon>
        <taxon>Micromonosporales</taxon>
        <taxon>Micromonosporaceae</taxon>
        <taxon>Hamadaea</taxon>
    </lineage>
</organism>
<sequence length="216" mass="24019">MSDWVRCTTGSYRLIGGDSRHRRPNGGPRPRPVVAGAGRGRAAPAAGRTEAWQLVVRIQRGDVEAVGEFYDRFNTEVYKYIWLWCGEEKLAQQLVREVWDRALRLIGGLRATADSPLCWLLGLARDRAVRHFHSRRYRLGLVELGELRGPEDDGRELLAAVRRLSPPQQEAIALTFFCGLDEVDAAAVMGRTPAMVQALTKRGRVKLAAMLTGGTP</sequence>
<keyword evidence="8" id="KW-1185">Reference proteome</keyword>
<feature type="compositionally biased region" description="Low complexity" evidence="5">
    <location>
        <begin position="25"/>
        <end position="44"/>
    </location>
</feature>
<dbReference type="Proteomes" id="UP001595816">
    <property type="component" value="Unassembled WGS sequence"/>
</dbReference>
<dbReference type="PANTHER" id="PTHR43133">
    <property type="entry name" value="RNA POLYMERASE ECF-TYPE SIGMA FACTO"/>
    <property type="match status" value="1"/>
</dbReference>